<dbReference type="InterPro" id="IPR000889">
    <property type="entry name" value="Glutathione_peroxidase"/>
</dbReference>
<evidence type="ECO:0000313" key="7">
    <source>
        <dbReference type="Proteomes" id="UP000050482"/>
    </source>
</evidence>
<dbReference type="PANTHER" id="PTHR11592">
    <property type="entry name" value="GLUTATHIONE PEROXIDASE"/>
    <property type="match status" value="1"/>
</dbReference>
<evidence type="ECO:0000256" key="1">
    <source>
        <dbReference type="ARBA" id="ARBA00006926"/>
    </source>
</evidence>
<dbReference type="EMBL" id="LJCO01000030">
    <property type="protein sequence ID" value="KPV44604.1"/>
    <property type="molecule type" value="Genomic_DNA"/>
</dbReference>
<evidence type="ECO:0000256" key="2">
    <source>
        <dbReference type="ARBA" id="ARBA00022559"/>
    </source>
</evidence>
<dbReference type="AlphaFoldDB" id="A0A0P9CXV8"/>
<dbReference type="RefSeq" id="WP_054968321.1">
    <property type="nucleotide sequence ID" value="NZ_LJCO01000030.1"/>
</dbReference>
<dbReference type="STRING" id="471514.AN477_06310"/>
<keyword evidence="3 5" id="KW-0560">Oxidoreductase</keyword>
<dbReference type="OrthoDB" id="9789406at2"/>
<name>A0A0P9CXV8_9BACL</name>
<dbReference type="FunFam" id="3.40.30.10:FF:000010">
    <property type="entry name" value="Glutathione peroxidase"/>
    <property type="match status" value="1"/>
</dbReference>
<dbReference type="PROSITE" id="PS00763">
    <property type="entry name" value="GLUTATHIONE_PEROXID_2"/>
    <property type="match status" value="1"/>
</dbReference>
<dbReference type="GO" id="GO:0004601">
    <property type="term" value="F:peroxidase activity"/>
    <property type="evidence" value="ECO:0007669"/>
    <property type="project" value="UniProtKB-KW"/>
</dbReference>
<comment type="caution">
    <text evidence="6">The sequence shown here is derived from an EMBL/GenBank/DDBJ whole genome shotgun (WGS) entry which is preliminary data.</text>
</comment>
<gene>
    <name evidence="6" type="ORF">AN477_06310</name>
</gene>
<dbReference type="GO" id="GO:0034599">
    <property type="term" value="P:cellular response to oxidative stress"/>
    <property type="evidence" value="ECO:0007669"/>
    <property type="project" value="TreeGrafter"/>
</dbReference>
<evidence type="ECO:0000256" key="4">
    <source>
        <dbReference type="PIRSR" id="PIRSR000303-1"/>
    </source>
</evidence>
<dbReference type="Gene3D" id="3.40.30.10">
    <property type="entry name" value="Glutaredoxin"/>
    <property type="match status" value="1"/>
</dbReference>
<evidence type="ECO:0000313" key="6">
    <source>
        <dbReference type="EMBL" id="KPV44604.1"/>
    </source>
</evidence>
<dbReference type="PATRIC" id="fig|471514.4.peg.4240"/>
<keyword evidence="7" id="KW-1185">Reference proteome</keyword>
<sequence length="160" mass="17989">MSVYEFNVPTASGEEQSLEAYRGQVLLIVNTASKCGFTPQYKGLQELHEAYHQQGFSVLGFPCNQFAHQEPGTNEEIQQFCQTNYQVTFPVFAKIDVNGPNAHPLYKYLTQSARGVLGTEAIKWNFTKFLVNKNGEVIERFAPSTAPEAIRERVEALLPQ</sequence>
<dbReference type="Pfam" id="PF00255">
    <property type="entry name" value="GSHPx"/>
    <property type="match status" value="1"/>
</dbReference>
<dbReference type="PROSITE" id="PS00460">
    <property type="entry name" value="GLUTATHIONE_PEROXID_1"/>
    <property type="match status" value="1"/>
</dbReference>
<feature type="active site" evidence="4">
    <location>
        <position position="35"/>
    </location>
</feature>
<protein>
    <recommendedName>
        <fullName evidence="5">Glutathione peroxidase</fullName>
    </recommendedName>
</protein>
<organism evidence="6 7">
    <name type="scientific">Alicyclobacillus ferrooxydans</name>
    <dbReference type="NCBI Taxonomy" id="471514"/>
    <lineage>
        <taxon>Bacteria</taxon>
        <taxon>Bacillati</taxon>
        <taxon>Bacillota</taxon>
        <taxon>Bacilli</taxon>
        <taxon>Bacillales</taxon>
        <taxon>Alicyclobacillaceae</taxon>
        <taxon>Alicyclobacillus</taxon>
    </lineage>
</organism>
<dbReference type="Proteomes" id="UP000050482">
    <property type="component" value="Unassembled WGS sequence"/>
</dbReference>
<dbReference type="CDD" id="cd00340">
    <property type="entry name" value="GSH_Peroxidase"/>
    <property type="match status" value="1"/>
</dbReference>
<dbReference type="InterPro" id="IPR029759">
    <property type="entry name" value="GPX_AS"/>
</dbReference>
<dbReference type="PRINTS" id="PR01011">
    <property type="entry name" value="GLUTPROXDASE"/>
</dbReference>
<dbReference type="InterPro" id="IPR036249">
    <property type="entry name" value="Thioredoxin-like_sf"/>
</dbReference>
<reference evidence="6 7" key="1">
    <citation type="submission" date="2015-09" db="EMBL/GenBank/DDBJ databases">
        <title>Draft genome sequence of Alicyclobacillus ferrooxydans DSM 22381.</title>
        <authorList>
            <person name="Hemp J."/>
        </authorList>
    </citation>
    <scope>NUCLEOTIDE SEQUENCE [LARGE SCALE GENOMIC DNA]</scope>
    <source>
        <strain evidence="6 7">TC-34</strain>
    </source>
</reference>
<evidence type="ECO:0000256" key="3">
    <source>
        <dbReference type="ARBA" id="ARBA00023002"/>
    </source>
</evidence>
<dbReference type="PANTHER" id="PTHR11592:SF78">
    <property type="entry name" value="GLUTATHIONE PEROXIDASE"/>
    <property type="match status" value="1"/>
</dbReference>
<dbReference type="PIRSF" id="PIRSF000303">
    <property type="entry name" value="Glutathion_perox"/>
    <property type="match status" value="1"/>
</dbReference>
<accession>A0A0P9CXV8</accession>
<dbReference type="InterPro" id="IPR029760">
    <property type="entry name" value="GPX_CS"/>
</dbReference>
<evidence type="ECO:0000256" key="5">
    <source>
        <dbReference type="RuleBase" id="RU000499"/>
    </source>
</evidence>
<dbReference type="PROSITE" id="PS51355">
    <property type="entry name" value="GLUTATHIONE_PEROXID_3"/>
    <property type="match status" value="1"/>
</dbReference>
<dbReference type="SUPFAM" id="SSF52833">
    <property type="entry name" value="Thioredoxin-like"/>
    <property type="match status" value="1"/>
</dbReference>
<comment type="similarity">
    <text evidence="1 5">Belongs to the glutathione peroxidase family.</text>
</comment>
<proteinExistence type="inferred from homology"/>
<keyword evidence="2 5" id="KW-0575">Peroxidase</keyword>